<sequence length="70" mass="7447">MLEIVGIVLVVQGIGGFINNWVGGGPSWFLVNYVPALEGWEMPVSVVIALVGAALAARGERARKQRAARD</sequence>
<name>A0ABW4FV56_9PSEU</name>
<evidence type="ECO:0000256" key="1">
    <source>
        <dbReference type="SAM" id="Phobius"/>
    </source>
</evidence>
<reference evidence="3" key="1">
    <citation type="journal article" date="2019" name="Int. J. Syst. Evol. Microbiol.">
        <title>The Global Catalogue of Microorganisms (GCM) 10K type strain sequencing project: providing services to taxonomists for standard genome sequencing and annotation.</title>
        <authorList>
            <consortium name="The Broad Institute Genomics Platform"/>
            <consortium name="The Broad Institute Genome Sequencing Center for Infectious Disease"/>
            <person name="Wu L."/>
            <person name="Ma J."/>
        </authorList>
    </citation>
    <scope>NUCLEOTIDE SEQUENCE [LARGE SCALE GENOMIC DNA]</scope>
    <source>
        <strain evidence="3">JCM 12165</strain>
    </source>
</reference>
<keyword evidence="1" id="KW-0472">Membrane</keyword>
<evidence type="ECO:0000313" key="3">
    <source>
        <dbReference type="Proteomes" id="UP001597145"/>
    </source>
</evidence>
<proteinExistence type="predicted"/>
<keyword evidence="1" id="KW-1133">Transmembrane helix</keyword>
<feature type="transmembrane region" description="Helical" evidence="1">
    <location>
        <begin position="40"/>
        <end position="57"/>
    </location>
</feature>
<keyword evidence="3" id="KW-1185">Reference proteome</keyword>
<gene>
    <name evidence="2" type="ORF">ACFSCY_33540</name>
</gene>
<dbReference type="EMBL" id="JBHUCP010000033">
    <property type="protein sequence ID" value="MFD1534353.1"/>
    <property type="molecule type" value="Genomic_DNA"/>
</dbReference>
<evidence type="ECO:0000313" key="2">
    <source>
        <dbReference type="EMBL" id="MFD1534353.1"/>
    </source>
</evidence>
<protein>
    <submittedName>
        <fullName evidence="2">Uncharacterized protein</fullName>
    </submittedName>
</protein>
<accession>A0ABW4FV56</accession>
<organism evidence="2 3">
    <name type="scientific">Pseudonocardia aurantiaca</name>
    <dbReference type="NCBI Taxonomy" id="75290"/>
    <lineage>
        <taxon>Bacteria</taxon>
        <taxon>Bacillati</taxon>
        <taxon>Actinomycetota</taxon>
        <taxon>Actinomycetes</taxon>
        <taxon>Pseudonocardiales</taxon>
        <taxon>Pseudonocardiaceae</taxon>
        <taxon>Pseudonocardia</taxon>
    </lineage>
</organism>
<dbReference type="RefSeq" id="WP_343984664.1">
    <property type="nucleotide sequence ID" value="NZ_BAAAJG010000025.1"/>
</dbReference>
<comment type="caution">
    <text evidence="2">The sequence shown here is derived from an EMBL/GenBank/DDBJ whole genome shotgun (WGS) entry which is preliminary data.</text>
</comment>
<dbReference type="Proteomes" id="UP001597145">
    <property type="component" value="Unassembled WGS sequence"/>
</dbReference>
<keyword evidence="1" id="KW-0812">Transmembrane</keyword>